<feature type="domain" description="Chorismate-utilising enzyme C-terminal" evidence="1">
    <location>
        <begin position="173"/>
        <end position="427"/>
    </location>
</feature>
<dbReference type="Pfam" id="PF00425">
    <property type="entry name" value="Chorismate_bind"/>
    <property type="match status" value="1"/>
</dbReference>
<protein>
    <submittedName>
        <fullName evidence="2">Anthranilate synthase component 1</fullName>
        <ecNumber evidence="2">4.1.3.27</ecNumber>
    </submittedName>
</protein>
<keyword evidence="3" id="KW-1185">Reference proteome</keyword>
<accession>A0A840MKH7</accession>
<keyword evidence="2" id="KW-0456">Lyase</keyword>
<comment type="caution">
    <text evidence="2">The sequence shown here is derived from an EMBL/GenBank/DDBJ whole genome shotgun (WGS) entry which is preliminary data.</text>
</comment>
<dbReference type="PANTHER" id="PTHR11236:SF9">
    <property type="entry name" value="ANTHRANILATE SYNTHASE COMPONENT 1"/>
    <property type="match status" value="1"/>
</dbReference>
<dbReference type="Proteomes" id="UP000575898">
    <property type="component" value="Unassembled WGS sequence"/>
</dbReference>
<dbReference type="RefSeq" id="WP_184035778.1">
    <property type="nucleotide sequence ID" value="NZ_JACHHY010000004.1"/>
</dbReference>
<dbReference type="GO" id="GO:0000162">
    <property type="term" value="P:L-tryptophan biosynthetic process"/>
    <property type="evidence" value="ECO:0007669"/>
    <property type="project" value="TreeGrafter"/>
</dbReference>
<dbReference type="PANTHER" id="PTHR11236">
    <property type="entry name" value="AMINOBENZOATE/ANTHRANILATE SYNTHASE"/>
    <property type="match status" value="1"/>
</dbReference>
<dbReference type="EC" id="4.1.3.27" evidence="2"/>
<evidence type="ECO:0000259" key="1">
    <source>
        <dbReference type="Pfam" id="PF00425"/>
    </source>
</evidence>
<dbReference type="EMBL" id="JACHHY010000004">
    <property type="protein sequence ID" value="MBB5017649.1"/>
    <property type="molecule type" value="Genomic_DNA"/>
</dbReference>
<dbReference type="AlphaFoldDB" id="A0A840MKH7"/>
<name>A0A840MKH7_9PROT</name>
<gene>
    <name evidence="2" type="ORF">HNQ59_000918</name>
</gene>
<evidence type="ECO:0000313" key="3">
    <source>
        <dbReference type="Proteomes" id="UP000575898"/>
    </source>
</evidence>
<dbReference type="PRINTS" id="PR00095">
    <property type="entry name" value="ANTSNTHASEI"/>
</dbReference>
<dbReference type="InterPro" id="IPR015890">
    <property type="entry name" value="Chorismate_C"/>
</dbReference>
<dbReference type="SUPFAM" id="SSF56322">
    <property type="entry name" value="ADC synthase"/>
    <property type="match status" value="1"/>
</dbReference>
<sequence>MHYFKLDRLPDLMGLHAAAPARFPYLLQSSGPQGWDLLFACPRDVTLFWPGDPRDVFSVLDRRAGSSLVSPQEHDPARPPFKGGWFVYLGYEMLHAIEPSVPVLGAPTPFPNAMLADVPAAICINRTTSEAWVVVEQGAETLLDELVALCRQDAPWQPQAISLTDMAEEDPGQFVAGVDKIKRYIREGDVFQVNLSREWSAALDATIRPIDLFHALRVANPAPFSGLVRLSETHSIVSSSPERLLRVQNGWADTRPIAGTHPRSADPIEDAALKARLIGSIKERAEHVMLIDLERNDLGRVCVPGTVQVDELMAVCSYAYVHHIESNVKGRLRADVTPAAAIRALFPGGTITGCPKVRTMQIIAELESGPRCAYTGSFGYVNRDGSMDLNILIRTFMQTGHQLRFRAGAGIVADSDRERELQETRAKARGLLRALGVSA</sequence>
<evidence type="ECO:0000313" key="2">
    <source>
        <dbReference type="EMBL" id="MBB5017649.1"/>
    </source>
</evidence>
<dbReference type="InterPro" id="IPR005801">
    <property type="entry name" value="ADC_synthase"/>
</dbReference>
<dbReference type="Gene3D" id="3.60.120.10">
    <property type="entry name" value="Anthranilate synthase"/>
    <property type="match status" value="1"/>
</dbReference>
<proteinExistence type="predicted"/>
<dbReference type="InterPro" id="IPR019999">
    <property type="entry name" value="Anth_synth_I-like"/>
</dbReference>
<organism evidence="2 3">
    <name type="scientific">Chitinivorax tropicus</name>
    <dbReference type="NCBI Taxonomy" id="714531"/>
    <lineage>
        <taxon>Bacteria</taxon>
        <taxon>Pseudomonadati</taxon>
        <taxon>Pseudomonadota</taxon>
        <taxon>Betaproteobacteria</taxon>
        <taxon>Chitinivorax</taxon>
    </lineage>
</organism>
<reference evidence="2 3" key="1">
    <citation type="submission" date="2020-08" db="EMBL/GenBank/DDBJ databases">
        <title>Genomic Encyclopedia of Type Strains, Phase IV (KMG-IV): sequencing the most valuable type-strain genomes for metagenomic binning, comparative biology and taxonomic classification.</title>
        <authorList>
            <person name="Goeker M."/>
        </authorList>
    </citation>
    <scope>NUCLEOTIDE SEQUENCE [LARGE SCALE GENOMIC DNA]</scope>
    <source>
        <strain evidence="2 3">DSM 27165</strain>
    </source>
</reference>
<dbReference type="GO" id="GO:0004049">
    <property type="term" value="F:anthranilate synthase activity"/>
    <property type="evidence" value="ECO:0007669"/>
    <property type="project" value="UniProtKB-EC"/>
</dbReference>
<dbReference type="NCBIfam" id="NF006563">
    <property type="entry name" value="PRK09070.1"/>
    <property type="match status" value="1"/>
</dbReference>